<dbReference type="OMA" id="INWENSI"/>
<accession>A0A7I4Z3E5</accession>
<dbReference type="OrthoDB" id="5867815at2759"/>
<dbReference type="SUPFAM" id="SSF56672">
    <property type="entry name" value="DNA/RNA polymerases"/>
    <property type="match status" value="1"/>
</dbReference>
<dbReference type="AlphaFoldDB" id="A0A7I4Z3E5"/>
<dbReference type="CDD" id="cd01647">
    <property type="entry name" value="RT_LTR"/>
    <property type="match status" value="1"/>
</dbReference>
<dbReference type="WBParaSite" id="HCON_00177830-00001">
    <property type="protein sequence ID" value="HCON_00177830-00001"/>
    <property type="gene ID" value="HCON_00177830"/>
</dbReference>
<dbReference type="Gene3D" id="3.30.70.270">
    <property type="match status" value="1"/>
</dbReference>
<dbReference type="PANTHER" id="PTHR24559">
    <property type="entry name" value="TRANSPOSON TY3-I GAG-POL POLYPROTEIN"/>
    <property type="match status" value="1"/>
</dbReference>
<dbReference type="InterPro" id="IPR043128">
    <property type="entry name" value="Rev_trsase/Diguanyl_cyclase"/>
</dbReference>
<keyword evidence="1" id="KW-1185">Reference proteome</keyword>
<sequence>MLSAFLKGNREGIPEELQLWNIVEEFNDVFAVEDRELTQTILVVHEVDNRPFLPIRQKTRTELLEARAEFKDMIKELRDRSIIKESTSDWSSPVVLVKKKDGTMRLCIDYRELNKHTKLDAHPLPRIDIILQSIKGVSCFSTLDMASGY</sequence>
<name>A0A7I4Z3E5_HAECO</name>
<evidence type="ECO:0000313" key="1">
    <source>
        <dbReference type="Proteomes" id="UP000025227"/>
    </source>
</evidence>
<reference evidence="2" key="1">
    <citation type="submission" date="2020-12" db="UniProtKB">
        <authorList>
            <consortium name="WormBaseParasite"/>
        </authorList>
    </citation>
    <scope>IDENTIFICATION</scope>
    <source>
        <strain evidence="2">MHco3</strain>
    </source>
</reference>
<dbReference type="Gene3D" id="3.10.10.10">
    <property type="entry name" value="HIV Type 1 Reverse Transcriptase, subunit A, domain 1"/>
    <property type="match status" value="1"/>
</dbReference>
<protein>
    <submittedName>
        <fullName evidence="2">RNA-directed DNA polymerase (Reverse transcriptase) domain containing protein</fullName>
    </submittedName>
</protein>
<dbReference type="PANTHER" id="PTHR24559:SF444">
    <property type="entry name" value="REVERSE TRANSCRIPTASE DOMAIN-CONTAINING PROTEIN"/>
    <property type="match status" value="1"/>
</dbReference>
<dbReference type="InterPro" id="IPR053134">
    <property type="entry name" value="RNA-dir_DNA_polymerase"/>
</dbReference>
<dbReference type="Proteomes" id="UP000025227">
    <property type="component" value="Unplaced"/>
</dbReference>
<proteinExistence type="predicted"/>
<organism evidence="1 2">
    <name type="scientific">Haemonchus contortus</name>
    <name type="common">Barber pole worm</name>
    <dbReference type="NCBI Taxonomy" id="6289"/>
    <lineage>
        <taxon>Eukaryota</taxon>
        <taxon>Metazoa</taxon>
        <taxon>Ecdysozoa</taxon>
        <taxon>Nematoda</taxon>
        <taxon>Chromadorea</taxon>
        <taxon>Rhabditida</taxon>
        <taxon>Rhabditina</taxon>
        <taxon>Rhabditomorpha</taxon>
        <taxon>Strongyloidea</taxon>
        <taxon>Trichostrongylidae</taxon>
        <taxon>Haemonchus</taxon>
    </lineage>
</organism>
<evidence type="ECO:0000313" key="2">
    <source>
        <dbReference type="WBParaSite" id="HCON_00177830-00001"/>
    </source>
</evidence>
<dbReference type="InterPro" id="IPR043502">
    <property type="entry name" value="DNA/RNA_pol_sf"/>
</dbReference>